<feature type="domain" description="ABC transmembrane type-1" evidence="9">
    <location>
        <begin position="130"/>
        <end position="342"/>
    </location>
</feature>
<comment type="similarity">
    <text evidence="7">Belongs to the binding-protein-dependent transport system permease family.</text>
</comment>
<dbReference type="GO" id="GO:0005886">
    <property type="term" value="C:plasma membrane"/>
    <property type="evidence" value="ECO:0007669"/>
    <property type="project" value="UniProtKB-SubCell"/>
</dbReference>
<protein>
    <submittedName>
        <fullName evidence="10">ABC-type dipeptide/oligopeptide/nickel transport system, permease component</fullName>
    </submittedName>
</protein>
<evidence type="ECO:0000313" key="11">
    <source>
        <dbReference type="Proteomes" id="UP000004705"/>
    </source>
</evidence>
<keyword evidence="4 7" id="KW-0812">Transmembrane</keyword>
<dbReference type="Pfam" id="PF00528">
    <property type="entry name" value="BPD_transp_1"/>
    <property type="match status" value="1"/>
</dbReference>
<dbReference type="GO" id="GO:0055085">
    <property type="term" value="P:transmembrane transport"/>
    <property type="evidence" value="ECO:0007669"/>
    <property type="project" value="InterPro"/>
</dbReference>
<evidence type="ECO:0000256" key="2">
    <source>
        <dbReference type="ARBA" id="ARBA00022448"/>
    </source>
</evidence>
<dbReference type="CDD" id="cd06261">
    <property type="entry name" value="TM_PBP2"/>
    <property type="match status" value="1"/>
</dbReference>
<comment type="subcellular location">
    <subcellularLocation>
        <location evidence="1 7">Cell membrane</location>
        <topology evidence="1 7">Multi-pass membrane protein</topology>
    </subcellularLocation>
</comment>
<feature type="transmembrane region" description="Helical" evidence="7">
    <location>
        <begin position="319"/>
        <end position="342"/>
    </location>
</feature>
<organism evidence="10 11">
    <name type="scientific">Saccharomonospora azurea NA-128</name>
    <dbReference type="NCBI Taxonomy" id="882081"/>
    <lineage>
        <taxon>Bacteria</taxon>
        <taxon>Bacillati</taxon>
        <taxon>Actinomycetota</taxon>
        <taxon>Actinomycetes</taxon>
        <taxon>Pseudonocardiales</taxon>
        <taxon>Pseudonocardiaceae</taxon>
        <taxon>Saccharomonospora</taxon>
    </lineage>
</organism>
<accession>H8GAQ9</accession>
<keyword evidence="2 7" id="KW-0813">Transport</keyword>
<feature type="transmembrane region" description="Helical" evidence="7">
    <location>
        <begin position="172"/>
        <end position="195"/>
    </location>
</feature>
<evidence type="ECO:0000256" key="5">
    <source>
        <dbReference type="ARBA" id="ARBA00022989"/>
    </source>
</evidence>
<evidence type="ECO:0000256" key="3">
    <source>
        <dbReference type="ARBA" id="ARBA00022475"/>
    </source>
</evidence>
<dbReference type="PANTHER" id="PTHR43376:SF1">
    <property type="entry name" value="OLIGOPEPTIDE TRANSPORT SYSTEM PERMEASE PROTEIN"/>
    <property type="match status" value="1"/>
</dbReference>
<keyword evidence="6 7" id="KW-0472">Membrane</keyword>
<feature type="compositionally biased region" description="Low complexity" evidence="8">
    <location>
        <begin position="1"/>
        <end position="14"/>
    </location>
</feature>
<dbReference type="InterPro" id="IPR045621">
    <property type="entry name" value="BPD_transp_1_N"/>
</dbReference>
<dbReference type="PROSITE" id="PS50928">
    <property type="entry name" value="ABC_TM1"/>
    <property type="match status" value="1"/>
</dbReference>
<evidence type="ECO:0000313" key="10">
    <source>
        <dbReference type="EMBL" id="EHY87625.1"/>
    </source>
</evidence>
<keyword evidence="3" id="KW-1003">Cell membrane</keyword>
<dbReference type="SUPFAM" id="SSF161098">
    <property type="entry name" value="MetI-like"/>
    <property type="match status" value="1"/>
</dbReference>
<evidence type="ECO:0000256" key="6">
    <source>
        <dbReference type="ARBA" id="ARBA00023136"/>
    </source>
</evidence>
<feature type="transmembrane region" description="Helical" evidence="7">
    <location>
        <begin position="273"/>
        <end position="299"/>
    </location>
</feature>
<feature type="transmembrane region" description="Helical" evidence="7">
    <location>
        <begin position="43"/>
        <end position="64"/>
    </location>
</feature>
<evidence type="ECO:0000256" key="7">
    <source>
        <dbReference type="RuleBase" id="RU363032"/>
    </source>
</evidence>
<proteinExistence type="inferred from homology"/>
<keyword evidence="5 7" id="KW-1133">Transmembrane helix</keyword>
<feature type="transmembrane region" description="Helical" evidence="7">
    <location>
        <begin position="215"/>
        <end position="237"/>
    </location>
</feature>
<reference evidence="10 11" key="1">
    <citation type="journal article" date="2012" name="Stand. Genomic Sci.">
        <title>Genome sequence of the soil bacterium Saccharomonospora azurea type strain (NA-128(T)).</title>
        <authorList>
            <person name="Klenk H.P."/>
            <person name="Held B."/>
            <person name="Lucas S."/>
            <person name="Lapidus A."/>
            <person name="Copeland A."/>
            <person name="Hammon N."/>
            <person name="Pitluck S."/>
            <person name="Goodwin L.A."/>
            <person name="Han C."/>
            <person name="Tapia R."/>
            <person name="Brambilla E.M."/>
            <person name="Potter G."/>
            <person name="Land M."/>
            <person name="Ivanova N."/>
            <person name="Rohde M."/>
            <person name="Goker M."/>
            <person name="Detter J.C."/>
            <person name="Kyrpides N.C."/>
            <person name="Woyke T."/>
        </authorList>
    </citation>
    <scope>NUCLEOTIDE SEQUENCE [LARGE SCALE GENOMIC DNA]</scope>
    <source>
        <strain evidence="10 11">NA-128</strain>
    </source>
</reference>
<dbReference type="AlphaFoldDB" id="H8GAQ9"/>
<dbReference type="Gene3D" id="1.10.3720.10">
    <property type="entry name" value="MetI-like"/>
    <property type="match status" value="1"/>
</dbReference>
<dbReference type="EMBL" id="CM001466">
    <property type="protein sequence ID" value="EHY87625.1"/>
    <property type="molecule type" value="Genomic_DNA"/>
</dbReference>
<dbReference type="PANTHER" id="PTHR43376">
    <property type="entry name" value="OLIGOPEPTIDE TRANSPORT SYSTEM PERMEASE PROTEIN"/>
    <property type="match status" value="1"/>
</dbReference>
<dbReference type="Pfam" id="PF19300">
    <property type="entry name" value="BPD_transp_1_N"/>
    <property type="match status" value="1"/>
</dbReference>
<feature type="region of interest" description="Disordered" evidence="8">
    <location>
        <begin position="1"/>
        <end position="28"/>
    </location>
</feature>
<sequence>MTSSVTVTSTDAAPDPGPRGSGRRGAAGVKALPPTVRFVASKLGGALASFSLVVVLGFLLFRMIPGDPVATMTRDRPTSPEQLAALRERLGLDKSIPEQFVDYVSGLLRFDLGTSYVYNRPVSEMIGERFWPTVLLVGTATVLAVALGLWLGVRAAWRRGSTFDRVNTGVALTLWSVPQFWLGLLLLIATQGLFPSRGMRSPVLPDDPVAQVLDVAHHLVLPCVTLLAVIYAQYMLVMRSSLLEEMGADYLTTARAKGLRDDLVRRRHAVPNALLPTVTLVFLQFGMVVSGTVTVETVFSWPGLGLLTYQALRGPDLPLLQGVFVVLAGSVLLMNLVAELLYRVLDPRVRES</sequence>
<gene>
    <name evidence="10" type="ORF">SacazDRAFT_00676</name>
</gene>
<dbReference type="InterPro" id="IPR000515">
    <property type="entry name" value="MetI-like"/>
</dbReference>
<evidence type="ECO:0000256" key="1">
    <source>
        <dbReference type="ARBA" id="ARBA00004651"/>
    </source>
</evidence>
<keyword evidence="11" id="KW-1185">Reference proteome</keyword>
<dbReference type="InterPro" id="IPR035906">
    <property type="entry name" value="MetI-like_sf"/>
</dbReference>
<feature type="transmembrane region" description="Helical" evidence="7">
    <location>
        <begin position="130"/>
        <end position="151"/>
    </location>
</feature>
<dbReference type="HOGENOM" id="CLU_036879_1_0_11"/>
<dbReference type="Proteomes" id="UP000004705">
    <property type="component" value="Chromosome"/>
</dbReference>
<evidence type="ECO:0000256" key="4">
    <source>
        <dbReference type="ARBA" id="ARBA00022692"/>
    </source>
</evidence>
<evidence type="ECO:0000256" key="8">
    <source>
        <dbReference type="SAM" id="MobiDB-lite"/>
    </source>
</evidence>
<name>H8GAQ9_9PSEU</name>
<evidence type="ECO:0000259" key="9">
    <source>
        <dbReference type="PROSITE" id="PS50928"/>
    </source>
</evidence>
<dbReference type="RefSeq" id="WP_005438649.1">
    <property type="nucleotide sequence ID" value="NZ_CM001466.1"/>
</dbReference>
<dbReference type="OrthoDB" id="9778910at2"/>